<accession>A0AAD6VE25</accession>
<dbReference type="InterPro" id="IPR052969">
    <property type="entry name" value="Thr-specific_kinase-like"/>
</dbReference>
<keyword evidence="8" id="KW-1185">Reference proteome</keyword>
<reference evidence="7" key="1">
    <citation type="submission" date="2023-03" db="EMBL/GenBank/DDBJ databases">
        <title>Massive genome expansion in bonnet fungi (Mycena s.s.) driven by repeated elements and novel gene families across ecological guilds.</title>
        <authorList>
            <consortium name="Lawrence Berkeley National Laboratory"/>
            <person name="Harder C.B."/>
            <person name="Miyauchi S."/>
            <person name="Viragh M."/>
            <person name="Kuo A."/>
            <person name="Thoen E."/>
            <person name="Andreopoulos B."/>
            <person name="Lu D."/>
            <person name="Skrede I."/>
            <person name="Drula E."/>
            <person name="Henrissat B."/>
            <person name="Morin E."/>
            <person name="Kohler A."/>
            <person name="Barry K."/>
            <person name="LaButti K."/>
            <person name="Morin E."/>
            <person name="Salamov A."/>
            <person name="Lipzen A."/>
            <person name="Mereny Z."/>
            <person name="Hegedus B."/>
            <person name="Baldrian P."/>
            <person name="Stursova M."/>
            <person name="Weitz H."/>
            <person name="Taylor A."/>
            <person name="Grigoriev I.V."/>
            <person name="Nagy L.G."/>
            <person name="Martin F."/>
            <person name="Kauserud H."/>
        </authorList>
    </citation>
    <scope>NUCLEOTIDE SEQUENCE</scope>
    <source>
        <strain evidence="7">9144</strain>
    </source>
</reference>
<evidence type="ECO:0000259" key="6">
    <source>
        <dbReference type="PROSITE" id="PS50234"/>
    </source>
</evidence>
<dbReference type="GO" id="GO:0004674">
    <property type="term" value="F:protein serine/threonine kinase activity"/>
    <property type="evidence" value="ECO:0007669"/>
    <property type="project" value="TreeGrafter"/>
</dbReference>
<dbReference type="Gene3D" id="3.40.50.1460">
    <property type="match status" value="1"/>
</dbReference>
<dbReference type="InterPro" id="IPR011600">
    <property type="entry name" value="Pept_C14_caspase"/>
</dbReference>
<keyword evidence="3" id="KW-0053">Apoptosis</keyword>
<name>A0AAD6VE25_9AGAR</name>
<dbReference type="InterPro" id="IPR002035">
    <property type="entry name" value="VWF_A"/>
</dbReference>
<dbReference type="Proteomes" id="UP001219525">
    <property type="component" value="Unassembled WGS sequence"/>
</dbReference>
<dbReference type="PROSITE" id="PS50234">
    <property type="entry name" value="VWFA"/>
    <property type="match status" value="1"/>
</dbReference>
<keyword evidence="4" id="KW-0732">Signal</keyword>
<dbReference type="SUPFAM" id="SSF52129">
    <property type="entry name" value="Caspase-like"/>
    <property type="match status" value="1"/>
</dbReference>
<dbReference type="Pfam" id="PF25106">
    <property type="entry name" value="VWA_4"/>
    <property type="match status" value="1"/>
</dbReference>
<dbReference type="EMBL" id="JARJCW010000037">
    <property type="protein sequence ID" value="KAJ7207140.1"/>
    <property type="molecule type" value="Genomic_DNA"/>
</dbReference>
<feature type="domain" description="VWFA" evidence="6">
    <location>
        <begin position="167"/>
        <end position="371"/>
    </location>
</feature>
<evidence type="ECO:0000313" key="8">
    <source>
        <dbReference type="Proteomes" id="UP001219525"/>
    </source>
</evidence>
<dbReference type="Pfam" id="PF00656">
    <property type="entry name" value="Peptidase_C14"/>
    <property type="match status" value="1"/>
</dbReference>
<dbReference type="SUPFAM" id="SSF53300">
    <property type="entry name" value="vWA-like"/>
    <property type="match status" value="1"/>
</dbReference>
<comment type="caution">
    <text evidence="7">The sequence shown here is derived from an EMBL/GenBank/DDBJ whole genome shotgun (WGS) entry which is preliminary data.</text>
</comment>
<evidence type="ECO:0000313" key="7">
    <source>
        <dbReference type="EMBL" id="KAJ7207140.1"/>
    </source>
</evidence>
<gene>
    <name evidence="7" type="ORF">GGX14DRAFT_456331</name>
</gene>
<evidence type="ECO:0000256" key="2">
    <source>
        <dbReference type="ARBA" id="ARBA00022525"/>
    </source>
</evidence>
<organism evidence="7 8">
    <name type="scientific">Mycena pura</name>
    <dbReference type="NCBI Taxonomy" id="153505"/>
    <lineage>
        <taxon>Eukaryota</taxon>
        <taxon>Fungi</taxon>
        <taxon>Dikarya</taxon>
        <taxon>Basidiomycota</taxon>
        <taxon>Agaricomycotina</taxon>
        <taxon>Agaricomycetes</taxon>
        <taxon>Agaricomycetidae</taxon>
        <taxon>Agaricales</taxon>
        <taxon>Marasmiineae</taxon>
        <taxon>Mycenaceae</taxon>
        <taxon>Mycena</taxon>
    </lineage>
</organism>
<dbReference type="GO" id="GO:0006915">
    <property type="term" value="P:apoptotic process"/>
    <property type="evidence" value="ECO:0007669"/>
    <property type="project" value="UniProtKB-KW"/>
</dbReference>
<proteinExistence type="predicted"/>
<evidence type="ECO:0000256" key="3">
    <source>
        <dbReference type="ARBA" id="ARBA00022703"/>
    </source>
</evidence>
<evidence type="ECO:0000256" key="5">
    <source>
        <dbReference type="ARBA" id="ARBA00022807"/>
    </source>
</evidence>
<keyword evidence="5" id="KW-0645">Protease</keyword>
<protein>
    <recommendedName>
        <fullName evidence="6">VWFA domain-containing protein</fullName>
    </recommendedName>
</protein>
<dbReference type="PANTHER" id="PTHR47763">
    <property type="entry name" value="ALPHA-PROTEIN KINASE VWKA"/>
    <property type="match status" value="1"/>
</dbReference>
<dbReference type="InterPro" id="IPR056861">
    <property type="entry name" value="HMCN1-like_VWA"/>
</dbReference>
<dbReference type="InterPro" id="IPR036465">
    <property type="entry name" value="vWFA_dom_sf"/>
</dbReference>
<evidence type="ECO:0000256" key="1">
    <source>
        <dbReference type="ARBA" id="ARBA00004613"/>
    </source>
</evidence>
<dbReference type="AlphaFoldDB" id="A0AAD6VE25"/>
<dbReference type="GO" id="GO:0006508">
    <property type="term" value="P:proteolysis"/>
    <property type="evidence" value="ECO:0007669"/>
    <property type="project" value="InterPro"/>
</dbReference>
<comment type="subcellular location">
    <subcellularLocation>
        <location evidence="1">Secreted</location>
    </subcellularLocation>
</comment>
<keyword evidence="2" id="KW-0964">Secreted</keyword>
<dbReference type="Gene3D" id="3.40.50.410">
    <property type="entry name" value="von Willebrand factor, type A domain"/>
    <property type="match status" value="1"/>
</dbReference>
<evidence type="ECO:0000256" key="4">
    <source>
        <dbReference type="ARBA" id="ARBA00022729"/>
    </source>
</evidence>
<dbReference type="PANTHER" id="PTHR47763:SF1">
    <property type="entry name" value="DUF659 DOMAIN-CONTAINING PROTEIN"/>
    <property type="match status" value="1"/>
</dbReference>
<dbReference type="InterPro" id="IPR029030">
    <property type="entry name" value="Caspase-like_dom_sf"/>
</dbReference>
<dbReference type="GO" id="GO:0005737">
    <property type="term" value="C:cytoplasm"/>
    <property type="evidence" value="ECO:0007669"/>
    <property type="project" value="TreeGrafter"/>
</dbReference>
<sequence>MPLQSTPSKSGVYLIKVFTQDLYIESVPQGESTASTPWLRLASPTGHKKQQARALFWVLTQSSSNSDEWTIVSAVDSAGLVYKKTGQTYRGHGYPYPGGSSISWKIVNYGQFSKISAPSNGRDVFDSQYRSQKDDAIHFWQPLDQFDAPFQCFVFEFIPAAEDIKLDVVFLQDATGSQQPYINAARDQISQIIIKLKEASKFQNDSDFRFRLIAFRDHPPQERSFIVQENDFTSDISTLQGQLRSLFASGGGDGPEAQCDALNAALLSAWRQKAAKVVILITDSPPHGVEDDADGYPNGCPLQNDPVRIVGRFARTDITFNVIACEPTLSQYYQNALDFYKGLVAKTPGGKLIPMGNTDAQQLQAAIVGLVAQSLDNARLASQQTSKILSLAQAGRSVDAIVTDLYREFGTRGVQHYRVAPSDDVYLRNEEGEKNAKIWEEADNLRDAKSRIKKIAGHRIVEDFRAPVSFNVTYEQMAITSDDVNAIVLKVLKTAGIDLGVSGATMLLSWINTKVKSIVEALWYIGWCPPPATSQPTTPSQAIPPPGPAVNSPPMPETVKPNVEKAPPLWALVIGVDKYQRLNALSGCVADADDFADFLVSRLGVPKDHIKTLHNEEATRQEITSSIAALAKDNRIQNGDAIAIFYAGHGAEARPPAGWSAGELGPRARIQMLCAYDFVPATTDAENGQGIPDITLSVLLSQLAEAKGNNITVIFDSCFSGSGTRTDQYTPGLLVRGVKLPDDYKVLETIDQKILRNVPDLDKQRKVIISKDFEKTGAASHVLLAACSSKEEAKEDSGRGRFTSSFLSLLRSSSVDLTTLTYQDAISRMPDLIMQTPQCDGVYSSRSLFNGKIINGSRTLYRLISDNGVVTLEAGEAQGITKGATFDVFNTTNVNAPSLGSITADQPKACSTIMKAGTTRVPSPAWAVQTRVGEGMDVAIAIQVDDALLPVLVRAVNEMQTRRPTKRNLRFIDIKEPAEHEVALYSEGTNAVFELTDKEWVKEGLRRLPYKIALDQLDSLYKVFDCTADFFYHLRRSRTTDVSDNLLLAVYEVKKRALDEGDPNAYAGPVPLPKLVQGRPVDLNRGGVIHLEVEEGKKVEYGLKLSSTFDQPLYVWAFAFNMSDLSIVEIYKPAFAKRRETGNNNQQADPSIEKEGELTIGYGSGGARPLSVLMDDSDDVDVSYIKFFITTEYVDLSKIAQSTPFENTRKIVLESPTRKLFDTLLVTVVTKKVRL</sequence>
<dbReference type="GO" id="GO:0004197">
    <property type="term" value="F:cysteine-type endopeptidase activity"/>
    <property type="evidence" value="ECO:0007669"/>
    <property type="project" value="InterPro"/>
</dbReference>
<keyword evidence="5" id="KW-0378">Hydrolase</keyword>
<dbReference type="CDD" id="cd00198">
    <property type="entry name" value="vWFA"/>
    <property type="match status" value="1"/>
</dbReference>
<keyword evidence="5" id="KW-0788">Thiol protease</keyword>